<keyword evidence="1" id="KW-0805">Transcription regulation</keyword>
<dbReference type="SUPFAM" id="SSF46894">
    <property type="entry name" value="C-terminal effector domain of the bipartite response regulators"/>
    <property type="match status" value="1"/>
</dbReference>
<proteinExistence type="predicted"/>
<evidence type="ECO:0000313" key="6">
    <source>
        <dbReference type="Proteomes" id="UP000624325"/>
    </source>
</evidence>
<organism evidence="5 6">
    <name type="scientific">Asanoa iriomotensis</name>
    <dbReference type="NCBI Taxonomy" id="234613"/>
    <lineage>
        <taxon>Bacteria</taxon>
        <taxon>Bacillati</taxon>
        <taxon>Actinomycetota</taxon>
        <taxon>Actinomycetes</taxon>
        <taxon>Micromonosporales</taxon>
        <taxon>Micromonosporaceae</taxon>
        <taxon>Asanoa</taxon>
    </lineage>
</organism>
<feature type="domain" description="HTH luxR-type" evidence="4">
    <location>
        <begin position="678"/>
        <end position="743"/>
    </location>
</feature>
<keyword evidence="6" id="KW-1185">Reference proteome</keyword>
<dbReference type="InterPro" id="IPR036388">
    <property type="entry name" value="WH-like_DNA-bd_sf"/>
</dbReference>
<sequence>MAVVVGVDGAGRTHRLRALAPPGAVWVTPDRPAVPDTAPAVVVDDPHRLDDATLRAVSDVARRAVPVLLGRRPTLDRPVLAELDELAAGDGVVQLAPLDAAAVATLTGRADLHAPSAGWPAIAVLVAGGGLLPRVQRRLAASPAGVADVARTLALGLDLADDVLATATGQPPDALAAALRALRDLGFLMPDAERLVPAVAAALLDDLAPAERRRVHARVATALAESGADPVAAATQLRAARIRGGADVFRAAGDRLRFTDPAAAIGWYADAVDAGADPALVAPGRAEAAALAGLPVDPAPPTGPDAAHRLALVAGAVAAHDGRPARAADVLAATAPPGPLLAVPPLVALGRLGEARAIATDRSYAETVNNGPFLLLAEAVLAAGGEPAAAVPLLIEAAEAAERTPPAVVPPDTPHAWGAVVAVAAGDVATAEHLLGRALDRGVGGPVGAQRHRLLLAWVRLRAGRYDTAVTELRRLGTGLPGREVLLAAALRAGLARRSGDIAKLREAWTSVEPVLARQAVDLSQAEQVEELAVAATRLRRPQRIAPVLAALDATVAGLGHPPAWTVTVAWIRLQLAVAADDPTAVKAAADAIAAAAPAQGRQRAQAAAAAAWARSASGTVDLDDVVAAVDGLAAAELPWEASRLAGHAAIRTTDPAAARRLLEAARELSGVEQERAGETNAAGLSEREVEVARLVLDGRTHKEIGAQLYISPKTVEHHVARIRVKVGATDRAEFVAALKSLLNS</sequence>
<dbReference type="PANTHER" id="PTHR44688">
    <property type="entry name" value="DNA-BINDING TRANSCRIPTIONAL ACTIVATOR DEVR_DOSR"/>
    <property type="match status" value="1"/>
</dbReference>
<dbReference type="EMBL" id="BONC01000007">
    <property type="protein sequence ID" value="GIF55414.1"/>
    <property type="molecule type" value="Genomic_DNA"/>
</dbReference>
<dbReference type="PANTHER" id="PTHR44688:SF16">
    <property type="entry name" value="DNA-BINDING TRANSCRIPTIONAL ACTIVATOR DEVR_DOSR"/>
    <property type="match status" value="1"/>
</dbReference>
<dbReference type="SMART" id="SM00421">
    <property type="entry name" value="HTH_LUXR"/>
    <property type="match status" value="1"/>
</dbReference>
<dbReference type="Pfam" id="PF00196">
    <property type="entry name" value="GerE"/>
    <property type="match status" value="1"/>
</dbReference>
<gene>
    <name evidence="5" type="ORF">Air01nite_15090</name>
</gene>
<dbReference type="PROSITE" id="PS50043">
    <property type="entry name" value="HTH_LUXR_2"/>
    <property type="match status" value="1"/>
</dbReference>
<dbReference type="Gene3D" id="1.10.10.10">
    <property type="entry name" value="Winged helix-like DNA-binding domain superfamily/Winged helix DNA-binding domain"/>
    <property type="match status" value="1"/>
</dbReference>
<protein>
    <submittedName>
        <fullName evidence="5">Helix-turn-helix transcriptional regulator</fullName>
    </submittedName>
</protein>
<evidence type="ECO:0000256" key="3">
    <source>
        <dbReference type="ARBA" id="ARBA00023163"/>
    </source>
</evidence>
<comment type="caution">
    <text evidence="5">The sequence shown here is derived from an EMBL/GenBank/DDBJ whole genome shotgun (WGS) entry which is preliminary data.</text>
</comment>
<accession>A0ABQ4BY13</accession>
<evidence type="ECO:0000259" key="4">
    <source>
        <dbReference type="PROSITE" id="PS50043"/>
    </source>
</evidence>
<dbReference type="PRINTS" id="PR00038">
    <property type="entry name" value="HTHLUXR"/>
</dbReference>
<dbReference type="InterPro" id="IPR000792">
    <property type="entry name" value="Tscrpt_reg_LuxR_C"/>
</dbReference>
<keyword evidence="3" id="KW-0804">Transcription</keyword>
<dbReference type="Proteomes" id="UP000624325">
    <property type="component" value="Unassembled WGS sequence"/>
</dbReference>
<evidence type="ECO:0000256" key="1">
    <source>
        <dbReference type="ARBA" id="ARBA00023015"/>
    </source>
</evidence>
<reference evidence="5 6" key="1">
    <citation type="submission" date="2021-01" db="EMBL/GenBank/DDBJ databases">
        <title>Whole genome shotgun sequence of Asanoa iriomotensis NBRC 100142.</title>
        <authorList>
            <person name="Komaki H."/>
            <person name="Tamura T."/>
        </authorList>
    </citation>
    <scope>NUCLEOTIDE SEQUENCE [LARGE SCALE GENOMIC DNA]</scope>
    <source>
        <strain evidence="5 6">NBRC 100142</strain>
    </source>
</reference>
<dbReference type="CDD" id="cd06170">
    <property type="entry name" value="LuxR_C_like"/>
    <property type="match status" value="1"/>
</dbReference>
<name>A0ABQ4BY13_9ACTN</name>
<dbReference type="InterPro" id="IPR016032">
    <property type="entry name" value="Sig_transdc_resp-reg_C-effctor"/>
</dbReference>
<evidence type="ECO:0000256" key="2">
    <source>
        <dbReference type="ARBA" id="ARBA00023125"/>
    </source>
</evidence>
<keyword evidence="2" id="KW-0238">DNA-binding</keyword>
<evidence type="ECO:0000313" key="5">
    <source>
        <dbReference type="EMBL" id="GIF55414.1"/>
    </source>
</evidence>